<feature type="region of interest" description="Disordered" evidence="1">
    <location>
        <begin position="35"/>
        <end position="59"/>
    </location>
</feature>
<proteinExistence type="predicted"/>
<accession>A0A8K0NSG7</accession>
<comment type="caution">
    <text evidence="2">The sequence shown here is derived from an EMBL/GenBank/DDBJ whole genome shotgun (WGS) entry which is preliminary data.</text>
</comment>
<dbReference type="PANTHER" id="PTHR45775:SF6">
    <property type="entry name" value="RAD, GEM_KIR FAMILY MEMBER 2, ISOFORM C"/>
    <property type="match status" value="1"/>
</dbReference>
<organism evidence="2 3">
    <name type="scientific">Ladona fulva</name>
    <name type="common">Scarce chaser dragonfly</name>
    <name type="synonym">Libellula fulva</name>
    <dbReference type="NCBI Taxonomy" id="123851"/>
    <lineage>
        <taxon>Eukaryota</taxon>
        <taxon>Metazoa</taxon>
        <taxon>Ecdysozoa</taxon>
        <taxon>Arthropoda</taxon>
        <taxon>Hexapoda</taxon>
        <taxon>Insecta</taxon>
        <taxon>Pterygota</taxon>
        <taxon>Palaeoptera</taxon>
        <taxon>Odonata</taxon>
        <taxon>Epiprocta</taxon>
        <taxon>Anisoptera</taxon>
        <taxon>Libelluloidea</taxon>
        <taxon>Libellulidae</taxon>
        <taxon>Ladona</taxon>
    </lineage>
</organism>
<dbReference type="Proteomes" id="UP000792457">
    <property type="component" value="Unassembled WGS sequence"/>
</dbReference>
<dbReference type="EMBL" id="KZ308150">
    <property type="protein sequence ID" value="KAG8223025.1"/>
    <property type="molecule type" value="Genomic_DNA"/>
</dbReference>
<dbReference type="AlphaFoldDB" id="A0A8K0NSG7"/>
<reference evidence="2" key="2">
    <citation type="submission" date="2017-10" db="EMBL/GenBank/DDBJ databases">
        <title>Ladona fulva Genome sequencing and assembly.</title>
        <authorList>
            <person name="Murali S."/>
            <person name="Richards S."/>
            <person name="Bandaranaike D."/>
            <person name="Bellair M."/>
            <person name="Blankenburg K."/>
            <person name="Chao H."/>
            <person name="Dinh H."/>
            <person name="Doddapaneni H."/>
            <person name="Dugan-Rocha S."/>
            <person name="Elkadiri S."/>
            <person name="Gnanaolivu R."/>
            <person name="Hernandez B."/>
            <person name="Skinner E."/>
            <person name="Javaid M."/>
            <person name="Lee S."/>
            <person name="Li M."/>
            <person name="Ming W."/>
            <person name="Munidasa M."/>
            <person name="Muniz J."/>
            <person name="Nguyen L."/>
            <person name="Hughes D."/>
            <person name="Osuji N."/>
            <person name="Pu L.-L."/>
            <person name="Puazo M."/>
            <person name="Qu C."/>
            <person name="Quiroz J."/>
            <person name="Raj R."/>
            <person name="Weissenberger G."/>
            <person name="Xin Y."/>
            <person name="Zou X."/>
            <person name="Han Y."/>
            <person name="Worley K."/>
            <person name="Muzny D."/>
            <person name="Gibbs R."/>
        </authorList>
    </citation>
    <scope>NUCLEOTIDE SEQUENCE</scope>
    <source>
        <strain evidence="2">Sampled in the wild</strain>
    </source>
</reference>
<keyword evidence="3" id="KW-1185">Reference proteome</keyword>
<evidence type="ECO:0000313" key="2">
    <source>
        <dbReference type="EMBL" id="KAG8223025.1"/>
    </source>
</evidence>
<reference evidence="2" key="1">
    <citation type="submission" date="2013-04" db="EMBL/GenBank/DDBJ databases">
        <authorList>
            <person name="Qu J."/>
            <person name="Murali S.C."/>
            <person name="Bandaranaike D."/>
            <person name="Bellair M."/>
            <person name="Blankenburg K."/>
            <person name="Chao H."/>
            <person name="Dinh H."/>
            <person name="Doddapaneni H."/>
            <person name="Downs B."/>
            <person name="Dugan-Rocha S."/>
            <person name="Elkadiri S."/>
            <person name="Gnanaolivu R.D."/>
            <person name="Hernandez B."/>
            <person name="Javaid M."/>
            <person name="Jayaseelan J.C."/>
            <person name="Lee S."/>
            <person name="Li M."/>
            <person name="Ming W."/>
            <person name="Munidasa M."/>
            <person name="Muniz J."/>
            <person name="Nguyen L."/>
            <person name="Ongeri F."/>
            <person name="Osuji N."/>
            <person name="Pu L.-L."/>
            <person name="Puazo M."/>
            <person name="Qu C."/>
            <person name="Quiroz J."/>
            <person name="Raj R."/>
            <person name="Weissenberger G."/>
            <person name="Xin Y."/>
            <person name="Zou X."/>
            <person name="Han Y."/>
            <person name="Richards S."/>
            <person name="Worley K."/>
            <person name="Muzny D."/>
            <person name="Gibbs R."/>
        </authorList>
    </citation>
    <scope>NUCLEOTIDE SEQUENCE</scope>
    <source>
        <strain evidence="2">Sampled in the wild</strain>
    </source>
</reference>
<gene>
    <name evidence="2" type="ORF">J437_LFUL001347</name>
</gene>
<name>A0A8K0NSG7_LADFU</name>
<protein>
    <submittedName>
        <fullName evidence="2">Uncharacterized protein</fullName>
    </submittedName>
</protein>
<evidence type="ECO:0000256" key="1">
    <source>
        <dbReference type="SAM" id="MobiDB-lite"/>
    </source>
</evidence>
<dbReference type="InterPro" id="IPR027417">
    <property type="entry name" value="P-loop_NTPase"/>
</dbReference>
<dbReference type="PANTHER" id="PTHR45775">
    <property type="entry name" value="RAD, GEM/KIR FAMILY MEMBER 2, ISOFORM C"/>
    <property type="match status" value="1"/>
</dbReference>
<dbReference type="GO" id="GO:0005525">
    <property type="term" value="F:GTP binding"/>
    <property type="evidence" value="ECO:0007669"/>
    <property type="project" value="TreeGrafter"/>
</dbReference>
<sequence length="95" mass="10767">MSHDCKFIETSSGIQHNVDELLVGVLKQVRLRESRDRKLRKKKGNQVNGSSVNKKGRHHLYGSKTSLSLHVAREILSKMCLNDSKSKSCENLHVL</sequence>
<evidence type="ECO:0000313" key="3">
    <source>
        <dbReference type="Proteomes" id="UP000792457"/>
    </source>
</evidence>
<dbReference type="Gene3D" id="3.40.50.300">
    <property type="entry name" value="P-loop containing nucleotide triphosphate hydrolases"/>
    <property type="match status" value="1"/>
</dbReference>
<dbReference type="InterPro" id="IPR051641">
    <property type="entry name" value="RGK_GTP-binding_reg"/>
</dbReference>
<dbReference type="GO" id="GO:0005246">
    <property type="term" value="F:calcium channel regulator activity"/>
    <property type="evidence" value="ECO:0007669"/>
    <property type="project" value="TreeGrafter"/>
</dbReference>
<dbReference type="OrthoDB" id="5239715at2759"/>
<dbReference type="GO" id="GO:0005886">
    <property type="term" value="C:plasma membrane"/>
    <property type="evidence" value="ECO:0007669"/>
    <property type="project" value="TreeGrafter"/>
</dbReference>